<gene>
    <name evidence="4" type="ORF">GLAREA_03861</name>
</gene>
<dbReference type="InterPro" id="IPR052400">
    <property type="entry name" value="Zn2-C6_fungal_TF"/>
</dbReference>
<dbReference type="InterPro" id="IPR021858">
    <property type="entry name" value="Fun_TF"/>
</dbReference>
<feature type="region of interest" description="Disordered" evidence="2">
    <location>
        <begin position="405"/>
        <end position="429"/>
    </location>
</feature>
<dbReference type="GO" id="GO:0008270">
    <property type="term" value="F:zinc ion binding"/>
    <property type="evidence" value="ECO:0007669"/>
    <property type="project" value="InterPro"/>
</dbReference>
<evidence type="ECO:0000256" key="2">
    <source>
        <dbReference type="SAM" id="MobiDB-lite"/>
    </source>
</evidence>
<dbReference type="Pfam" id="PF00172">
    <property type="entry name" value="Zn_clus"/>
    <property type="match status" value="1"/>
</dbReference>
<evidence type="ECO:0000313" key="4">
    <source>
        <dbReference type="EMBL" id="EPE30894.1"/>
    </source>
</evidence>
<accession>S3D166</accession>
<keyword evidence="1" id="KW-0539">Nucleus</keyword>
<evidence type="ECO:0000259" key="3">
    <source>
        <dbReference type="PROSITE" id="PS50048"/>
    </source>
</evidence>
<evidence type="ECO:0000256" key="1">
    <source>
        <dbReference type="ARBA" id="ARBA00023242"/>
    </source>
</evidence>
<dbReference type="SUPFAM" id="SSF57701">
    <property type="entry name" value="Zn2/Cys6 DNA-binding domain"/>
    <property type="match status" value="1"/>
</dbReference>
<dbReference type="CDD" id="cd00067">
    <property type="entry name" value="GAL4"/>
    <property type="match status" value="1"/>
</dbReference>
<organism evidence="4 5">
    <name type="scientific">Glarea lozoyensis (strain ATCC 20868 / MF5171)</name>
    <dbReference type="NCBI Taxonomy" id="1116229"/>
    <lineage>
        <taxon>Eukaryota</taxon>
        <taxon>Fungi</taxon>
        <taxon>Dikarya</taxon>
        <taxon>Ascomycota</taxon>
        <taxon>Pezizomycotina</taxon>
        <taxon>Leotiomycetes</taxon>
        <taxon>Helotiales</taxon>
        <taxon>Helotiaceae</taxon>
        <taxon>Glarea</taxon>
    </lineage>
</organism>
<dbReference type="SMART" id="SM00066">
    <property type="entry name" value="GAL4"/>
    <property type="match status" value="1"/>
</dbReference>
<reference evidence="4 5" key="1">
    <citation type="journal article" date="2013" name="BMC Genomics">
        <title>Genomics-driven discovery of the pneumocandin biosynthetic gene cluster in the fungus Glarea lozoyensis.</title>
        <authorList>
            <person name="Chen L."/>
            <person name="Yue Q."/>
            <person name="Zhang X."/>
            <person name="Xiang M."/>
            <person name="Wang C."/>
            <person name="Li S."/>
            <person name="Che Y."/>
            <person name="Ortiz-Lopez F.J."/>
            <person name="Bills G.F."/>
            <person name="Liu X."/>
            <person name="An Z."/>
        </authorList>
    </citation>
    <scope>NUCLEOTIDE SEQUENCE [LARGE SCALE GENOMIC DNA]</scope>
    <source>
        <strain evidence="5">ATCC 20868 / MF5171</strain>
    </source>
</reference>
<dbReference type="PANTHER" id="PTHR47657">
    <property type="entry name" value="STEROL REGULATORY ELEMENT-BINDING PROTEIN ECM22"/>
    <property type="match status" value="1"/>
</dbReference>
<dbReference type="GO" id="GO:0000981">
    <property type="term" value="F:DNA-binding transcription factor activity, RNA polymerase II-specific"/>
    <property type="evidence" value="ECO:0007669"/>
    <property type="project" value="InterPro"/>
</dbReference>
<name>S3D166_GLAL2</name>
<dbReference type="GO" id="GO:0003677">
    <property type="term" value="F:DNA binding"/>
    <property type="evidence" value="ECO:0007669"/>
    <property type="project" value="UniProtKB-KW"/>
</dbReference>
<proteinExistence type="predicted"/>
<dbReference type="InterPro" id="IPR001138">
    <property type="entry name" value="Zn2Cys6_DnaBD"/>
</dbReference>
<keyword evidence="5" id="KW-1185">Reference proteome</keyword>
<dbReference type="OMA" id="LWRIEVP"/>
<protein>
    <submittedName>
        <fullName evidence="4">Zn2/Cys6 DNA-binding protein</fullName>
    </submittedName>
</protein>
<feature type="compositionally biased region" description="Low complexity" evidence="2">
    <location>
        <begin position="405"/>
        <end position="421"/>
    </location>
</feature>
<dbReference type="PANTHER" id="PTHR47657:SF7">
    <property type="entry name" value="STEROL REGULATORY ELEMENT-BINDING PROTEIN ECM22"/>
    <property type="match status" value="1"/>
</dbReference>
<dbReference type="KEGG" id="glz:GLAREA_03861"/>
<feature type="region of interest" description="Disordered" evidence="2">
    <location>
        <begin position="52"/>
        <end position="87"/>
    </location>
</feature>
<evidence type="ECO:0000313" key="5">
    <source>
        <dbReference type="Proteomes" id="UP000016922"/>
    </source>
</evidence>
<sequence length="429" mass="48028">MKPGSRKPHRKTRTGCKTCKQRKIKCDEQRPQCTNCVKHSVPCDYLSPAVGSTTSPGLSQPPTPSATTPGELPSHGPSPLSNQLPSAHPPDLNMIDLELLHNFCTSTCLTLYEDARLKDMWKITVPQLGFQYDFVMRGILAISALHIARFVPDKSDYYMSQAMMHYQSGLQTASALLSKIDETNCEAIWIFSNFPLFWTLATAHQTDDFLLIGNSIGASWLDLVRGASAILSQTHEQLHAGSLGPTFRLGAIRADLREQAAYDFPPDQDPTQDLRSQMAYSKLPPESYDLCMKAIEELRKSFALFYNNANRTSNDFGDIFIWLFRVNNGYLDLIRDHCQEAIAIFAYFCVMLKALDHKWWIQGAAVHLLKQIWDALDEDHRLWIRWPIEQIGWIPSSTASRMTSAVNTPAAAPTTSTTPAHMSPPAPAT</sequence>
<dbReference type="EMBL" id="KE145363">
    <property type="protein sequence ID" value="EPE30894.1"/>
    <property type="molecule type" value="Genomic_DNA"/>
</dbReference>
<dbReference type="InterPro" id="IPR036864">
    <property type="entry name" value="Zn2-C6_fun-type_DNA-bd_sf"/>
</dbReference>
<dbReference type="HOGENOM" id="CLU_024934_5_2_1"/>
<dbReference type="OrthoDB" id="416217at2759"/>
<dbReference type="PROSITE" id="PS00463">
    <property type="entry name" value="ZN2_CY6_FUNGAL_1"/>
    <property type="match status" value="1"/>
</dbReference>
<dbReference type="PRINTS" id="PR00755">
    <property type="entry name" value="AFLATOXINBRP"/>
</dbReference>
<dbReference type="GeneID" id="19462916"/>
<keyword evidence="4" id="KW-0238">DNA-binding</keyword>
<dbReference type="eggNOG" id="ENOG502SP5N">
    <property type="taxonomic scope" value="Eukaryota"/>
</dbReference>
<dbReference type="Gene3D" id="4.10.240.10">
    <property type="entry name" value="Zn(2)-C6 fungal-type DNA-binding domain"/>
    <property type="match status" value="1"/>
</dbReference>
<dbReference type="AlphaFoldDB" id="S3D166"/>
<dbReference type="PROSITE" id="PS50048">
    <property type="entry name" value="ZN2_CY6_FUNGAL_2"/>
    <property type="match status" value="1"/>
</dbReference>
<dbReference type="Pfam" id="PF11951">
    <property type="entry name" value="Fungal_trans_2"/>
    <property type="match status" value="1"/>
</dbReference>
<dbReference type="RefSeq" id="XP_008082305.1">
    <property type="nucleotide sequence ID" value="XM_008084114.1"/>
</dbReference>
<dbReference type="Proteomes" id="UP000016922">
    <property type="component" value="Unassembled WGS sequence"/>
</dbReference>
<feature type="domain" description="Zn(2)-C6 fungal-type" evidence="3">
    <location>
        <begin position="15"/>
        <end position="45"/>
    </location>
</feature>